<dbReference type="EMBL" id="JABWCS010000196">
    <property type="protein sequence ID" value="NUU60019.1"/>
    <property type="molecule type" value="Genomic_DNA"/>
</dbReference>
<evidence type="ECO:0008006" key="3">
    <source>
        <dbReference type="Google" id="ProtNLM"/>
    </source>
</evidence>
<evidence type="ECO:0000313" key="2">
    <source>
        <dbReference type="Proteomes" id="UP000564806"/>
    </source>
</evidence>
<proteinExistence type="predicted"/>
<reference evidence="1" key="1">
    <citation type="submission" date="2020-06" db="EMBL/GenBank/DDBJ databases">
        <title>Paenibacillus sp. nov., isolated from soil.</title>
        <authorList>
            <person name="Seo Y.L."/>
        </authorList>
    </citation>
    <scope>NUCLEOTIDE SEQUENCE [LARGE SCALE GENOMIC DNA]</scope>
    <source>
        <strain evidence="1">JW14</strain>
    </source>
</reference>
<organism evidence="1 2">
    <name type="scientific">Paenibacillus agri</name>
    <dbReference type="NCBI Taxonomy" id="2744309"/>
    <lineage>
        <taxon>Bacteria</taxon>
        <taxon>Bacillati</taxon>
        <taxon>Bacillota</taxon>
        <taxon>Bacilli</taxon>
        <taxon>Bacillales</taxon>
        <taxon>Paenibacillaceae</taxon>
        <taxon>Paenibacillus</taxon>
    </lineage>
</organism>
<name>A0A850EJX7_9BACL</name>
<gene>
    <name evidence="1" type="ORF">HPT30_06625</name>
</gene>
<accession>A0A850EJX7</accession>
<protein>
    <recommendedName>
        <fullName evidence="3">DUF4352 domain-containing protein</fullName>
    </recommendedName>
</protein>
<keyword evidence="2" id="KW-1185">Reference proteome</keyword>
<evidence type="ECO:0000313" key="1">
    <source>
        <dbReference type="EMBL" id="NUU60019.1"/>
    </source>
</evidence>
<dbReference type="AlphaFoldDB" id="A0A850EJX7"/>
<dbReference type="Proteomes" id="UP000564806">
    <property type="component" value="Unassembled WGS sequence"/>
</dbReference>
<comment type="caution">
    <text evidence="1">The sequence shown here is derived from an EMBL/GenBank/DDBJ whole genome shotgun (WGS) entry which is preliminary data.</text>
</comment>
<sequence>MKNTMMKVTLAATMLVGGILGQGAVDVSKVDAAAAPTTKAQPIMTDNLSKYGLKKDVELPVTVTAGGLSYTLEKIMIYDFNSTEAINLRKTYKYGDQSGLIANPKYFIWTKITVKNNSKKTIDNINGEYWDLRFGKDIVDPVSNWSRIGKTNDKLALNRIVLKPGEQLSTYQAYMYKGSFNYFAIGLAHDGQFSEKYIMENQ</sequence>
<dbReference type="RefSeq" id="WP_175370640.1">
    <property type="nucleotide sequence ID" value="NZ_JABWCS010000196.1"/>
</dbReference>